<reference evidence="1 2" key="2">
    <citation type="submission" date="2018-11" db="EMBL/GenBank/DDBJ databases">
        <authorList>
            <consortium name="Pathogen Informatics"/>
        </authorList>
    </citation>
    <scope>NUCLEOTIDE SEQUENCE [LARGE SCALE GENOMIC DNA]</scope>
</reference>
<dbReference type="AlphaFoldDB" id="A0A0R3QWU4"/>
<evidence type="ECO:0000313" key="3">
    <source>
        <dbReference type="WBParaSite" id="BTMF_0001221001-mRNA-1"/>
    </source>
</evidence>
<evidence type="ECO:0000313" key="1">
    <source>
        <dbReference type="EMBL" id="VDO34743.1"/>
    </source>
</evidence>
<dbReference type="Proteomes" id="UP000280834">
    <property type="component" value="Unassembled WGS sequence"/>
</dbReference>
<organism evidence="3">
    <name type="scientific">Brugia timori</name>
    <dbReference type="NCBI Taxonomy" id="42155"/>
    <lineage>
        <taxon>Eukaryota</taxon>
        <taxon>Metazoa</taxon>
        <taxon>Ecdysozoa</taxon>
        <taxon>Nematoda</taxon>
        <taxon>Chromadorea</taxon>
        <taxon>Rhabditida</taxon>
        <taxon>Spirurina</taxon>
        <taxon>Spiruromorpha</taxon>
        <taxon>Filarioidea</taxon>
        <taxon>Onchocercidae</taxon>
        <taxon>Brugia</taxon>
    </lineage>
</organism>
<gene>
    <name evidence="1" type="ORF">BTMF_LOCUS10230</name>
</gene>
<dbReference type="EMBL" id="UZAG01017447">
    <property type="protein sequence ID" value="VDO34743.1"/>
    <property type="molecule type" value="Genomic_DNA"/>
</dbReference>
<sequence length="38" mass="4629">MKRQKVLLQTLFQRQNHFLNYPLPTVLLLRFLSSSNFH</sequence>
<evidence type="ECO:0000313" key="2">
    <source>
        <dbReference type="Proteomes" id="UP000280834"/>
    </source>
</evidence>
<proteinExistence type="predicted"/>
<protein>
    <submittedName>
        <fullName evidence="1 3">Uncharacterized protein</fullName>
    </submittedName>
</protein>
<name>A0A0R3QWU4_9BILA</name>
<reference evidence="3" key="1">
    <citation type="submission" date="2017-02" db="UniProtKB">
        <authorList>
            <consortium name="WormBaseParasite"/>
        </authorList>
    </citation>
    <scope>IDENTIFICATION</scope>
</reference>
<keyword evidence="2" id="KW-1185">Reference proteome</keyword>
<dbReference type="WBParaSite" id="BTMF_0001221001-mRNA-1">
    <property type="protein sequence ID" value="BTMF_0001221001-mRNA-1"/>
    <property type="gene ID" value="BTMF_0001221001"/>
</dbReference>
<accession>A0A0R3QWU4</accession>